<feature type="compositionally biased region" description="Low complexity" evidence="1">
    <location>
        <begin position="135"/>
        <end position="192"/>
    </location>
</feature>
<gene>
    <name evidence="3" type="ORF">FE257_011491</name>
</gene>
<feature type="chain" id="PRO_5042204749" description="GPI anchored protein" evidence="2">
    <location>
        <begin position="23"/>
        <end position="241"/>
    </location>
</feature>
<evidence type="ECO:0000256" key="2">
    <source>
        <dbReference type="SAM" id="SignalP"/>
    </source>
</evidence>
<reference evidence="3" key="2">
    <citation type="submission" date="2020-02" db="EMBL/GenBank/DDBJ databases">
        <authorList>
            <person name="Gilchrist C.L.M."/>
            <person name="Chooi Y.-H."/>
        </authorList>
    </citation>
    <scope>NUCLEOTIDE SEQUENCE</scope>
    <source>
        <strain evidence="3">MST-FP2251</strain>
    </source>
</reference>
<evidence type="ECO:0000313" key="4">
    <source>
        <dbReference type="Proteomes" id="UP001194746"/>
    </source>
</evidence>
<dbReference type="Proteomes" id="UP001194746">
    <property type="component" value="Unassembled WGS sequence"/>
</dbReference>
<proteinExistence type="predicted"/>
<accession>A0AAD4GRB1</accession>
<evidence type="ECO:0000313" key="3">
    <source>
        <dbReference type="EMBL" id="KAF9886346.1"/>
    </source>
</evidence>
<evidence type="ECO:0000256" key="1">
    <source>
        <dbReference type="SAM" id="MobiDB-lite"/>
    </source>
</evidence>
<keyword evidence="4" id="KW-1185">Reference proteome</keyword>
<name>A0AAD4GRB1_ASPNN</name>
<dbReference type="AlphaFoldDB" id="A0AAD4GRB1"/>
<keyword evidence="2" id="KW-0732">Signal</keyword>
<organism evidence="3 4">
    <name type="scientific">Aspergillus nanangensis</name>
    <dbReference type="NCBI Taxonomy" id="2582783"/>
    <lineage>
        <taxon>Eukaryota</taxon>
        <taxon>Fungi</taxon>
        <taxon>Dikarya</taxon>
        <taxon>Ascomycota</taxon>
        <taxon>Pezizomycotina</taxon>
        <taxon>Eurotiomycetes</taxon>
        <taxon>Eurotiomycetidae</taxon>
        <taxon>Eurotiales</taxon>
        <taxon>Aspergillaceae</taxon>
        <taxon>Aspergillus</taxon>
        <taxon>Aspergillus subgen. Circumdati</taxon>
    </lineage>
</organism>
<protein>
    <recommendedName>
        <fullName evidence="5">GPI anchored protein</fullName>
    </recommendedName>
</protein>
<feature type="signal peptide" evidence="2">
    <location>
        <begin position="1"/>
        <end position="22"/>
    </location>
</feature>
<comment type="caution">
    <text evidence="3">The sequence shown here is derived from an EMBL/GenBank/DDBJ whole genome shotgun (WGS) entry which is preliminary data.</text>
</comment>
<dbReference type="EMBL" id="VCAU01000078">
    <property type="protein sequence ID" value="KAF9886346.1"/>
    <property type="molecule type" value="Genomic_DNA"/>
</dbReference>
<sequence>MLFNYAASILAVSAALCQQCLADGARRLPELVDRVGVTPVEGVLEKRASCPGGGRCLIGECCGDGCASNCCGHDAGGVGCGIVERCDFDGNVFIGCCDTLNIGGCYGEATRITINTPYRTVTFSSAGSRPTGDMTTTSLPTAVSSTTSTPLASSTTRTTTTTPTSAVEFESTSSDTSSSESTTEASSTTVSANDSSTTSVLLVATTAANQIPQGAAPMVTAFIPSEVNMGAVAMLGAWMVL</sequence>
<evidence type="ECO:0008006" key="5">
    <source>
        <dbReference type="Google" id="ProtNLM"/>
    </source>
</evidence>
<feature type="region of interest" description="Disordered" evidence="1">
    <location>
        <begin position="124"/>
        <end position="192"/>
    </location>
</feature>
<reference evidence="3" key="1">
    <citation type="journal article" date="2019" name="Beilstein J. Org. Chem.">
        <title>Nanangenines: drimane sesquiterpenoids as the dominant metabolite cohort of a novel Australian fungus, Aspergillus nanangensis.</title>
        <authorList>
            <person name="Lacey H.J."/>
            <person name="Gilchrist C.L.M."/>
            <person name="Crombie A."/>
            <person name="Kalaitzis J.A."/>
            <person name="Vuong D."/>
            <person name="Rutledge P.J."/>
            <person name="Turner P."/>
            <person name="Pitt J.I."/>
            <person name="Lacey E."/>
            <person name="Chooi Y.H."/>
            <person name="Piggott A.M."/>
        </authorList>
    </citation>
    <scope>NUCLEOTIDE SEQUENCE</scope>
    <source>
        <strain evidence="3">MST-FP2251</strain>
    </source>
</reference>